<dbReference type="PANTHER" id="PTHR43479">
    <property type="entry name" value="ACREF/ENVCD OPERON REPRESSOR-RELATED"/>
    <property type="match status" value="1"/>
</dbReference>
<evidence type="ECO:0000256" key="2">
    <source>
        <dbReference type="PROSITE-ProRule" id="PRU00335"/>
    </source>
</evidence>
<protein>
    <submittedName>
        <fullName evidence="4">Transcription regulator</fullName>
    </submittedName>
</protein>
<dbReference type="SUPFAM" id="SSF46689">
    <property type="entry name" value="Homeodomain-like"/>
    <property type="match status" value="1"/>
</dbReference>
<evidence type="ECO:0000313" key="5">
    <source>
        <dbReference type="Proteomes" id="UP000660801"/>
    </source>
</evidence>
<dbReference type="Pfam" id="PF00440">
    <property type="entry name" value="TetR_N"/>
    <property type="match status" value="1"/>
</dbReference>
<feature type="DNA-binding region" description="H-T-H motif" evidence="2">
    <location>
        <begin position="41"/>
        <end position="60"/>
    </location>
</feature>
<dbReference type="InterPro" id="IPR009057">
    <property type="entry name" value="Homeodomain-like_sf"/>
</dbReference>
<dbReference type="InterPro" id="IPR050624">
    <property type="entry name" value="HTH-type_Tx_Regulator"/>
</dbReference>
<keyword evidence="1 2" id="KW-0238">DNA-binding</keyword>
<dbReference type="InterPro" id="IPR001647">
    <property type="entry name" value="HTH_TetR"/>
</dbReference>
<dbReference type="PANTHER" id="PTHR43479:SF11">
    <property type="entry name" value="ACREF_ENVCD OPERON REPRESSOR-RELATED"/>
    <property type="match status" value="1"/>
</dbReference>
<dbReference type="GO" id="GO:0003677">
    <property type="term" value="F:DNA binding"/>
    <property type="evidence" value="ECO:0007669"/>
    <property type="project" value="UniProtKB-UniRule"/>
</dbReference>
<comment type="caution">
    <text evidence="4">The sequence shown here is derived from an EMBL/GenBank/DDBJ whole genome shotgun (WGS) entry which is preliminary data.</text>
</comment>
<evidence type="ECO:0000256" key="1">
    <source>
        <dbReference type="ARBA" id="ARBA00023125"/>
    </source>
</evidence>
<reference evidence="4" key="1">
    <citation type="journal article" date="2014" name="Int. J. Syst. Evol. Microbiol.">
        <title>Complete genome sequence of Corynebacterium casei LMG S-19264T (=DSM 44701T), isolated from a smear-ripened cheese.</title>
        <authorList>
            <consortium name="US DOE Joint Genome Institute (JGI-PGF)"/>
            <person name="Walter F."/>
            <person name="Albersmeier A."/>
            <person name="Kalinowski J."/>
            <person name="Ruckert C."/>
        </authorList>
    </citation>
    <scope>NUCLEOTIDE SEQUENCE</scope>
    <source>
        <strain evidence="4">CGMCC 1.15533</strain>
    </source>
</reference>
<dbReference type="AlphaFoldDB" id="A0A917AAJ4"/>
<name>A0A917AAJ4_9STRE</name>
<dbReference type="EMBL" id="BMJN01000065">
    <property type="protein sequence ID" value="GGE38284.1"/>
    <property type="molecule type" value="Genomic_DNA"/>
</dbReference>
<dbReference type="PROSITE" id="PS50977">
    <property type="entry name" value="HTH_TETR_2"/>
    <property type="match status" value="1"/>
</dbReference>
<proteinExistence type="predicted"/>
<dbReference type="Gene3D" id="1.10.357.10">
    <property type="entry name" value="Tetracycline Repressor, domain 2"/>
    <property type="match status" value="1"/>
</dbReference>
<accession>A0A917AAJ4</accession>
<dbReference type="OrthoDB" id="9810250at2"/>
<gene>
    <name evidence="4" type="ORF">GCM10011510_19590</name>
</gene>
<evidence type="ECO:0000259" key="3">
    <source>
        <dbReference type="PROSITE" id="PS50977"/>
    </source>
</evidence>
<sequence>MDKQRLNILKQNNDQSRKITRESLTTALLLLLNEKDFSQISITELCQKAGVSRTAFYRNYKTKDEVLDDQIMTYINELRQCVTEDLYKNWLQAFLFVEKHRKELEVIVQAGLEHRIFLALSVRLPTDPRMRTVQILWDSIAYALIIEWVIHKTPESAEEMANIAYEETKALSSYFR</sequence>
<organism evidence="4 5">
    <name type="scientific">Streptococcus himalayensis</name>
    <dbReference type="NCBI Taxonomy" id="1888195"/>
    <lineage>
        <taxon>Bacteria</taxon>
        <taxon>Bacillati</taxon>
        <taxon>Bacillota</taxon>
        <taxon>Bacilli</taxon>
        <taxon>Lactobacillales</taxon>
        <taxon>Streptococcaceae</taxon>
        <taxon>Streptococcus</taxon>
    </lineage>
</organism>
<dbReference type="RefSeq" id="WP_068992758.1">
    <property type="nucleotide sequence ID" value="NZ_BMJN01000065.1"/>
</dbReference>
<reference evidence="4" key="2">
    <citation type="submission" date="2020-09" db="EMBL/GenBank/DDBJ databases">
        <authorList>
            <person name="Sun Q."/>
            <person name="Zhou Y."/>
        </authorList>
    </citation>
    <scope>NUCLEOTIDE SEQUENCE</scope>
    <source>
        <strain evidence="4">CGMCC 1.15533</strain>
    </source>
</reference>
<dbReference type="Proteomes" id="UP000660801">
    <property type="component" value="Unassembled WGS sequence"/>
</dbReference>
<evidence type="ECO:0000313" key="4">
    <source>
        <dbReference type="EMBL" id="GGE38284.1"/>
    </source>
</evidence>
<feature type="domain" description="HTH tetR-type" evidence="3">
    <location>
        <begin position="18"/>
        <end position="78"/>
    </location>
</feature>
<keyword evidence="5" id="KW-1185">Reference proteome</keyword>